<organism evidence="1 2">
    <name type="scientific">Lasiodiplodia mahajangana</name>
    <dbReference type="NCBI Taxonomy" id="1108764"/>
    <lineage>
        <taxon>Eukaryota</taxon>
        <taxon>Fungi</taxon>
        <taxon>Dikarya</taxon>
        <taxon>Ascomycota</taxon>
        <taxon>Pezizomycotina</taxon>
        <taxon>Dothideomycetes</taxon>
        <taxon>Dothideomycetes incertae sedis</taxon>
        <taxon>Botryosphaeriales</taxon>
        <taxon>Botryosphaeriaceae</taxon>
        <taxon>Lasiodiplodia</taxon>
    </lineage>
</organism>
<evidence type="ECO:0000313" key="1">
    <source>
        <dbReference type="EMBL" id="KAJ8132366.1"/>
    </source>
</evidence>
<keyword evidence="2" id="KW-1185">Reference proteome</keyword>
<reference evidence="1" key="1">
    <citation type="submission" date="2022-12" db="EMBL/GenBank/DDBJ databases">
        <title>Genome Sequence of Lasiodiplodia mahajangana.</title>
        <authorList>
            <person name="Buettner E."/>
        </authorList>
    </citation>
    <scope>NUCLEOTIDE SEQUENCE</scope>
    <source>
        <strain evidence="1">VT137</strain>
    </source>
</reference>
<accession>A0ACC2JXX5</accession>
<protein>
    <submittedName>
        <fullName evidence="1">Uncharacterized protein</fullName>
    </submittedName>
</protein>
<gene>
    <name evidence="1" type="ORF">O1611_g1259</name>
</gene>
<comment type="caution">
    <text evidence="1">The sequence shown here is derived from an EMBL/GenBank/DDBJ whole genome shotgun (WGS) entry which is preliminary data.</text>
</comment>
<sequence length="148" mass="16366">MTMILEAEIRWTSPGRDGTREHSRHRQYGKRFSTPTSPYIQYMSIEIPMPPPMIRYNAQAPNLTCSPCASNLEQDSKDLITTTVASDCDDDNFTCVIANTSNILSKGQDPHLTTSVKYSPQLLAGPGRAHRFALQGIKHAIETGTITA</sequence>
<name>A0ACC2JXX5_9PEZI</name>
<dbReference type="EMBL" id="JAPUUL010000140">
    <property type="protein sequence ID" value="KAJ8132366.1"/>
    <property type="molecule type" value="Genomic_DNA"/>
</dbReference>
<proteinExistence type="predicted"/>
<evidence type="ECO:0000313" key="2">
    <source>
        <dbReference type="Proteomes" id="UP001153332"/>
    </source>
</evidence>
<dbReference type="Proteomes" id="UP001153332">
    <property type="component" value="Unassembled WGS sequence"/>
</dbReference>